<dbReference type="AlphaFoldDB" id="A0A0F9QT35"/>
<accession>A0A0F9QT35</accession>
<proteinExistence type="predicted"/>
<organism evidence="2">
    <name type="scientific">marine sediment metagenome</name>
    <dbReference type="NCBI Taxonomy" id="412755"/>
    <lineage>
        <taxon>unclassified sequences</taxon>
        <taxon>metagenomes</taxon>
        <taxon>ecological metagenomes</taxon>
    </lineage>
</organism>
<keyword evidence="1" id="KW-0812">Transmembrane</keyword>
<keyword evidence="1" id="KW-1133">Transmembrane helix</keyword>
<keyword evidence="1" id="KW-0472">Membrane</keyword>
<dbReference type="EMBL" id="LAZR01004467">
    <property type="protein sequence ID" value="KKN08353.1"/>
    <property type="molecule type" value="Genomic_DNA"/>
</dbReference>
<name>A0A0F9QT35_9ZZZZ</name>
<protein>
    <submittedName>
        <fullName evidence="2">Uncharacterized protein</fullName>
    </submittedName>
</protein>
<evidence type="ECO:0000313" key="2">
    <source>
        <dbReference type="EMBL" id="KKN08353.1"/>
    </source>
</evidence>
<feature type="transmembrane region" description="Helical" evidence="1">
    <location>
        <begin position="12"/>
        <end position="34"/>
    </location>
</feature>
<sequence>MEFYSASVMDVVIGIVKGEFFLIPVITAAILALFKIVPNNKIQAAVGKFARFIARSITLNASKWKYTKHFWNRVIEPWFIDLIENTFATFVREFVVGLRSDNEE</sequence>
<evidence type="ECO:0000256" key="1">
    <source>
        <dbReference type="SAM" id="Phobius"/>
    </source>
</evidence>
<gene>
    <name evidence="2" type="ORF">LCGC14_1057590</name>
</gene>
<reference evidence="2" key="1">
    <citation type="journal article" date="2015" name="Nature">
        <title>Complex archaea that bridge the gap between prokaryotes and eukaryotes.</title>
        <authorList>
            <person name="Spang A."/>
            <person name="Saw J.H."/>
            <person name="Jorgensen S.L."/>
            <person name="Zaremba-Niedzwiedzka K."/>
            <person name="Martijn J."/>
            <person name="Lind A.E."/>
            <person name="van Eijk R."/>
            <person name="Schleper C."/>
            <person name="Guy L."/>
            <person name="Ettema T.J."/>
        </authorList>
    </citation>
    <scope>NUCLEOTIDE SEQUENCE</scope>
</reference>
<comment type="caution">
    <text evidence="2">The sequence shown here is derived from an EMBL/GenBank/DDBJ whole genome shotgun (WGS) entry which is preliminary data.</text>
</comment>